<keyword evidence="3" id="KW-0804">Transcription</keyword>
<dbReference type="Gene3D" id="1.10.357.10">
    <property type="entry name" value="Tetracycline Repressor, domain 2"/>
    <property type="match status" value="1"/>
</dbReference>
<evidence type="ECO:0000256" key="1">
    <source>
        <dbReference type="ARBA" id="ARBA00023015"/>
    </source>
</evidence>
<evidence type="ECO:0000259" key="5">
    <source>
        <dbReference type="PROSITE" id="PS50977"/>
    </source>
</evidence>
<dbReference type="RefSeq" id="WP_344611524.1">
    <property type="nucleotide sequence ID" value="NZ_BAAARV010000015.1"/>
</dbReference>
<dbReference type="Proteomes" id="UP001501444">
    <property type="component" value="Unassembled WGS sequence"/>
</dbReference>
<gene>
    <name evidence="6" type="ORF">GCM10010170_015130</name>
</gene>
<organism evidence="6 7">
    <name type="scientific">Dactylosporangium salmoneum</name>
    <dbReference type="NCBI Taxonomy" id="53361"/>
    <lineage>
        <taxon>Bacteria</taxon>
        <taxon>Bacillati</taxon>
        <taxon>Actinomycetota</taxon>
        <taxon>Actinomycetes</taxon>
        <taxon>Micromonosporales</taxon>
        <taxon>Micromonosporaceae</taxon>
        <taxon>Dactylosporangium</taxon>
    </lineage>
</organism>
<dbReference type="InterPro" id="IPR050109">
    <property type="entry name" value="HTH-type_TetR-like_transc_reg"/>
</dbReference>
<dbReference type="EMBL" id="BAAARV010000015">
    <property type="protein sequence ID" value="GAA2335290.1"/>
    <property type="molecule type" value="Genomic_DNA"/>
</dbReference>
<sequence>MAEARAARDVTRAHVVEVAARLLREEGPAAVTTRAVAQAAGLQTPVIYRLFEDKDALLDAVAAHVFSAYVTGKARADDSGDPVEDLRAAWDLHIDFGLANGPLFALIADPARASRLPATAAGAEVLRSRVHRVAAAGRLRVPVPRAVDLIRAAGTGAVLILVSMPPADRDRTLADTMFDAVLREILTDAAPLPADDTTAAVIAFQTVVPRLETLSEAERRLMSEWLSRAGAAR</sequence>
<dbReference type="InterPro" id="IPR001647">
    <property type="entry name" value="HTH_TetR"/>
</dbReference>
<dbReference type="SUPFAM" id="SSF46689">
    <property type="entry name" value="Homeodomain-like"/>
    <property type="match status" value="1"/>
</dbReference>
<evidence type="ECO:0000256" key="4">
    <source>
        <dbReference type="PROSITE-ProRule" id="PRU00335"/>
    </source>
</evidence>
<dbReference type="PROSITE" id="PS50977">
    <property type="entry name" value="HTH_TETR_2"/>
    <property type="match status" value="1"/>
</dbReference>
<keyword evidence="7" id="KW-1185">Reference proteome</keyword>
<evidence type="ECO:0000313" key="6">
    <source>
        <dbReference type="EMBL" id="GAA2335290.1"/>
    </source>
</evidence>
<comment type="caution">
    <text evidence="6">The sequence shown here is derived from an EMBL/GenBank/DDBJ whole genome shotgun (WGS) entry which is preliminary data.</text>
</comment>
<dbReference type="Pfam" id="PF00440">
    <property type="entry name" value="TetR_N"/>
    <property type="match status" value="1"/>
</dbReference>
<keyword evidence="2 4" id="KW-0238">DNA-binding</keyword>
<name>A0ABP5SNQ6_9ACTN</name>
<feature type="DNA-binding region" description="H-T-H motif" evidence="4">
    <location>
        <begin position="32"/>
        <end position="51"/>
    </location>
</feature>
<dbReference type="PANTHER" id="PTHR30055">
    <property type="entry name" value="HTH-TYPE TRANSCRIPTIONAL REGULATOR RUTR"/>
    <property type="match status" value="1"/>
</dbReference>
<dbReference type="InterPro" id="IPR009057">
    <property type="entry name" value="Homeodomain-like_sf"/>
</dbReference>
<keyword evidence="1" id="KW-0805">Transcription regulation</keyword>
<accession>A0ABP5SNQ6</accession>
<reference evidence="7" key="1">
    <citation type="journal article" date="2019" name="Int. J. Syst. Evol. Microbiol.">
        <title>The Global Catalogue of Microorganisms (GCM) 10K type strain sequencing project: providing services to taxonomists for standard genome sequencing and annotation.</title>
        <authorList>
            <consortium name="The Broad Institute Genomics Platform"/>
            <consortium name="The Broad Institute Genome Sequencing Center for Infectious Disease"/>
            <person name="Wu L."/>
            <person name="Ma J."/>
        </authorList>
    </citation>
    <scope>NUCLEOTIDE SEQUENCE [LARGE SCALE GENOMIC DNA]</scope>
    <source>
        <strain evidence="7">JCM 3272</strain>
    </source>
</reference>
<dbReference type="PANTHER" id="PTHR30055:SF234">
    <property type="entry name" value="HTH-TYPE TRANSCRIPTIONAL REGULATOR BETI"/>
    <property type="match status" value="1"/>
</dbReference>
<feature type="domain" description="HTH tetR-type" evidence="5">
    <location>
        <begin position="9"/>
        <end position="69"/>
    </location>
</feature>
<protein>
    <submittedName>
        <fullName evidence="6">TetR/AcrR family transcriptional regulator</fullName>
    </submittedName>
</protein>
<evidence type="ECO:0000256" key="2">
    <source>
        <dbReference type="ARBA" id="ARBA00023125"/>
    </source>
</evidence>
<proteinExistence type="predicted"/>
<dbReference type="Gene3D" id="1.10.10.60">
    <property type="entry name" value="Homeodomain-like"/>
    <property type="match status" value="1"/>
</dbReference>
<evidence type="ECO:0000256" key="3">
    <source>
        <dbReference type="ARBA" id="ARBA00023163"/>
    </source>
</evidence>
<evidence type="ECO:0000313" key="7">
    <source>
        <dbReference type="Proteomes" id="UP001501444"/>
    </source>
</evidence>
<dbReference type="PRINTS" id="PR00455">
    <property type="entry name" value="HTHTETR"/>
</dbReference>